<proteinExistence type="predicted"/>
<evidence type="ECO:0000313" key="2">
    <source>
        <dbReference type="EMBL" id="CAG5118347.1"/>
    </source>
</evidence>
<feature type="non-terminal residue" evidence="2">
    <location>
        <position position="110"/>
    </location>
</feature>
<dbReference type="OrthoDB" id="10059618at2759"/>
<protein>
    <recommendedName>
        <fullName evidence="1">Ferlin A-domain domain-containing protein</fullName>
    </recommendedName>
</protein>
<gene>
    <name evidence="2" type="ORF">CUNI_LOCUS3905</name>
</gene>
<dbReference type="SMART" id="SM01200">
    <property type="entry name" value="FerA"/>
    <property type="match status" value="1"/>
</dbReference>
<dbReference type="GO" id="GO:0016020">
    <property type="term" value="C:membrane"/>
    <property type="evidence" value="ECO:0007669"/>
    <property type="project" value="InterPro"/>
</dbReference>
<accession>A0A8S3YMG8</accession>
<evidence type="ECO:0000259" key="1">
    <source>
        <dbReference type="SMART" id="SM01200"/>
    </source>
</evidence>
<reference evidence="2" key="1">
    <citation type="submission" date="2021-04" db="EMBL/GenBank/DDBJ databases">
        <authorList>
            <consortium name="Molecular Ecology Group"/>
        </authorList>
    </citation>
    <scope>NUCLEOTIDE SEQUENCE</scope>
</reference>
<name>A0A8S3YMG8_9EUPU</name>
<dbReference type="InterPro" id="IPR012560">
    <property type="entry name" value="Ferlin_A-domain"/>
</dbReference>
<feature type="domain" description="Ferlin A-domain" evidence="1">
    <location>
        <begin position="18"/>
        <end position="84"/>
    </location>
</feature>
<organism evidence="2 3">
    <name type="scientific">Candidula unifasciata</name>
    <dbReference type="NCBI Taxonomy" id="100452"/>
    <lineage>
        <taxon>Eukaryota</taxon>
        <taxon>Metazoa</taxon>
        <taxon>Spiralia</taxon>
        <taxon>Lophotrochozoa</taxon>
        <taxon>Mollusca</taxon>
        <taxon>Gastropoda</taxon>
        <taxon>Heterobranchia</taxon>
        <taxon>Euthyneura</taxon>
        <taxon>Panpulmonata</taxon>
        <taxon>Eupulmonata</taxon>
        <taxon>Stylommatophora</taxon>
        <taxon>Helicina</taxon>
        <taxon>Helicoidea</taxon>
        <taxon>Geomitridae</taxon>
        <taxon>Candidula</taxon>
    </lineage>
</organism>
<comment type="caution">
    <text evidence="2">The sequence shown here is derived from an EMBL/GenBank/DDBJ whole genome shotgun (WGS) entry which is preliminary data.</text>
</comment>
<dbReference type="EMBL" id="CAJHNH020000539">
    <property type="protein sequence ID" value="CAG5118347.1"/>
    <property type="molecule type" value="Genomic_DNA"/>
</dbReference>
<sequence>MMLNIMERLQSNLERVRIGIKARLPVPELAQLLISLLDQLIFDCDTPLSPPKAGQHSSNELDKLTETLRKDTLQTIKSSAIILRESATDLNEAVGEVEQYLGTIKNITVE</sequence>
<dbReference type="AlphaFoldDB" id="A0A8S3YMG8"/>
<dbReference type="Proteomes" id="UP000678393">
    <property type="component" value="Unassembled WGS sequence"/>
</dbReference>
<evidence type="ECO:0000313" key="3">
    <source>
        <dbReference type="Proteomes" id="UP000678393"/>
    </source>
</evidence>
<keyword evidence="3" id="KW-1185">Reference proteome</keyword>
<dbReference type="Pfam" id="PF08165">
    <property type="entry name" value="FerA"/>
    <property type="match status" value="1"/>
</dbReference>